<dbReference type="InterPro" id="IPR020843">
    <property type="entry name" value="ER"/>
</dbReference>
<gene>
    <name evidence="3" type="ORF">ATN00_05485</name>
</gene>
<dbReference type="OrthoDB" id="9792321at2"/>
<dbReference type="PANTHER" id="PTHR11695:SF294">
    <property type="entry name" value="RETICULON-4-INTERACTING PROTEIN 1, MITOCHONDRIAL"/>
    <property type="match status" value="1"/>
</dbReference>
<dbReference type="STRING" id="1332080.ATN00_05485"/>
<dbReference type="PROSITE" id="PS01162">
    <property type="entry name" value="QOR_ZETA_CRYSTAL"/>
    <property type="match status" value="1"/>
</dbReference>
<dbReference type="GO" id="GO:0016491">
    <property type="term" value="F:oxidoreductase activity"/>
    <property type="evidence" value="ECO:0007669"/>
    <property type="project" value="UniProtKB-KW"/>
</dbReference>
<keyword evidence="4" id="KW-1185">Reference proteome</keyword>
<evidence type="ECO:0000313" key="4">
    <source>
        <dbReference type="Proteomes" id="UP000056968"/>
    </source>
</evidence>
<dbReference type="SUPFAM" id="SSF50129">
    <property type="entry name" value="GroES-like"/>
    <property type="match status" value="1"/>
</dbReference>
<evidence type="ECO:0000256" key="1">
    <source>
        <dbReference type="ARBA" id="ARBA00023002"/>
    </source>
</evidence>
<reference evidence="3 4" key="1">
    <citation type="submission" date="2015-11" db="EMBL/GenBank/DDBJ databases">
        <title>A Two-component Flavoprotein Monooxygenase System MeaXY Responsible for para-Hydroxylation of 2-Methyl-6-ethylaniline and 2,6-Diethylaniline in Sphingobium baderi DE-13.</title>
        <authorList>
            <person name="Cheng M."/>
            <person name="Meng Q."/>
            <person name="Yang Y."/>
            <person name="Chu C."/>
            <person name="Yan X."/>
            <person name="He J."/>
            <person name="Li S."/>
        </authorList>
    </citation>
    <scope>NUCLEOTIDE SEQUENCE [LARGE SCALE GENOMIC DNA]</scope>
    <source>
        <strain evidence="3 4">DE-13</strain>
    </source>
</reference>
<dbReference type="InterPro" id="IPR036291">
    <property type="entry name" value="NAD(P)-bd_dom_sf"/>
</dbReference>
<organism evidence="3 4">
    <name type="scientific">Sphingobium baderi</name>
    <dbReference type="NCBI Taxonomy" id="1332080"/>
    <lineage>
        <taxon>Bacteria</taxon>
        <taxon>Pseudomonadati</taxon>
        <taxon>Pseudomonadota</taxon>
        <taxon>Alphaproteobacteria</taxon>
        <taxon>Sphingomonadales</taxon>
        <taxon>Sphingomonadaceae</taxon>
        <taxon>Sphingobium</taxon>
    </lineage>
</organism>
<dbReference type="RefSeq" id="WP_062063049.1">
    <property type="nucleotide sequence ID" value="NZ_CP013264.1"/>
</dbReference>
<dbReference type="CDD" id="cd05289">
    <property type="entry name" value="MDR_like_2"/>
    <property type="match status" value="1"/>
</dbReference>
<dbReference type="InterPro" id="IPR013154">
    <property type="entry name" value="ADH-like_N"/>
</dbReference>
<keyword evidence="1" id="KW-0560">Oxidoreductase</keyword>
<dbReference type="KEGG" id="sbd:ATN00_05485"/>
<proteinExistence type="predicted"/>
<dbReference type="SUPFAM" id="SSF51735">
    <property type="entry name" value="NAD(P)-binding Rossmann-fold domains"/>
    <property type="match status" value="1"/>
</dbReference>
<evidence type="ECO:0000259" key="2">
    <source>
        <dbReference type="SMART" id="SM00829"/>
    </source>
</evidence>
<dbReference type="Gene3D" id="3.40.50.720">
    <property type="entry name" value="NAD(P)-binding Rossmann-like Domain"/>
    <property type="match status" value="1"/>
</dbReference>
<evidence type="ECO:0000313" key="3">
    <source>
        <dbReference type="EMBL" id="ALR19843.1"/>
    </source>
</evidence>
<dbReference type="InterPro" id="IPR002364">
    <property type="entry name" value="Quin_OxRdtase/zeta-crystal_CS"/>
</dbReference>
<dbReference type="Pfam" id="PF13602">
    <property type="entry name" value="ADH_zinc_N_2"/>
    <property type="match status" value="1"/>
</dbReference>
<dbReference type="InterPro" id="IPR011032">
    <property type="entry name" value="GroES-like_sf"/>
</dbReference>
<dbReference type="SMART" id="SM00829">
    <property type="entry name" value="PKS_ER"/>
    <property type="match status" value="1"/>
</dbReference>
<dbReference type="PANTHER" id="PTHR11695">
    <property type="entry name" value="ALCOHOL DEHYDROGENASE RELATED"/>
    <property type="match status" value="1"/>
</dbReference>
<protein>
    <recommendedName>
        <fullName evidence="2">Enoyl reductase (ER) domain-containing protein</fullName>
    </recommendedName>
</protein>
<dbReference type="Gene3D" id="3.90.180.10">
    <property type="entry name" value="Medium-chain alcohol dehydrogenases, catalytic domain"/>
    <property type="match status" value="1"/>
</dbReference>
<dbReference type="GO" id="GO:0008270">
    <property type="term" value="F:zinc ion binding"/>
    <property type="evidence" value="ECO:0007669"/>
    <property type="project" value="InterPro"/>
</dbReference>
<dbReference type="Pfam" id="PF08240">
    <property type="entry name" value="ADH_N"/>
    <property type="match status" value="1"/>
</dbReference>
<dbReference type="InterPro" id="IPR050700">
    <property type="entry name" value="YIM1/Zinc_Alcohol_DH_Fams"/>
</dbReference>
<feature type="domain" description="Enoyl reductase (ER)" evidence="2">
    <location>
        <begin position="10"/>
        <end position="311"/>
    </location>
</feature>
<accession>A0A0S3EWP7</accession>
<dbReference type="EMBL" id="CP013264">
    <property type="protein sequence ID" value="ALR19843.1"/>
    <property type="molecule type" value="Genomic_DNA"/>
</dbReference>
<dbReference type="AlphaFoldDB" id="A0A0S3EWP7"/>
<sequence length="315" mass="32852">MRAVRFHDYSGLTGVRIDHIPTPPVDPGALLVRVHAAGVNPFDRYAVEGYVNAFVSFTLPAVLGRDFSGVVEAVGKEVAGFRTGDAVFGQAAADAEGTFADYVTIPCDRAARKPEKLSHIEAASLPNVLMAAWDGLFSTARGLDVQPGQTILINGAAGGIGSVAVQLARWRGARVIGTASAGNLDLVRQLGAEPRDYAASDWLDDLGQIDGVLDSADGSNADTLCEKVRSGGRYVALRGLPSAGFAERWAAKDIACRVASGPDSAGAWPDMAKVVAEGTIRPVVTAIYPLEQFGDALAALGSGHARGKTVLVVRD</sequence>
<name>A0A0S3EWP7_9SPHN</name>
<dbReference type="Proteomes" id="UP000056968">
    <property type="component" value="Chromosome"/>
</dbReference>